<evidence type="ECO:0000256" key="1">
    <source>
        <dbReference type="ARBA" id="ARBA00022490"/>
    </source>
</evidence>
<reference evidence="3" key="1">
    <citation type="submission" date="2017-09" db="EMBL/GenBank/DDBJ databases">
        <title>Depth-based differentiation of microbial function through sediment-hosted aquifers and enrichment of novel symbionts in the deep terrestrial subsurface.</title>
        <authorList>
            <person name="Probst A.J."/>
            <person name="Ladd B."/>
            <person name="Jarett J.K."/>
            <person name="Geller-Mcgrath D.E."/>
            <person name="Sieber C.M.K."/>
            <person name="Emerson J.B."/>
            <person name="Anantharaman K."/>
            <person name="Thomas B.C."/>
            <person name="Malmstrom R."/>
            <person name="Stieglmeier M."/>
            <person name="Klingl A."/>
            <person name="Woyke T."/>
            <person name="Ryan C.M."/>
            <person name="Banfield J.F."/>
        </authorList>
    </citation>
    <scope>NUCLEOTIDE SEQUENCE [LARGE SCALE GENOMIC DNA]</scope>
</reference>
<dbReference type="Proteomes" id="UP000228528">
    <property type="component" value="Unassembled WGS sequence"/>
</dbReference>
<dbReference type="InterPro" id="IPR002882">
    <property type="entry name" value="CofD"/>
</dbReference>
<gene>
    <name evidence="2" type="ORF">COU30_04720</name>
</gene>
<organism evidence="2 3">
    <name type="scientific">Candidatus Magasanikbacteria bacterium CG10_big_fil_rev_8_21_14_0_10_38_6</name>
    <dbReference type="NCBI Taxonomy" id="1974647"/>
    <lineage>
        <taxon>Bacteria</taxon>
        <taxon>Candidatus Magasanikiibacteriota</taxon>
    </lineage>
</organism>
<dbReference type="Gene3D" id="3.40.50.10680">
    <property type="entry name" value="CofD-like domains"/>
    <property type="match status" value="1"/>
</dbReference>
<proteinExistence type="predicted"/>
<dbReference type="InterPro" id="IPR038136">
    <property type="entry name" value="CofD-like_dom_sf"/>
</dbReference>
<name>A0A2M6NZY8_9BACT</name>
<keyword evidence="1" id="KW-0963">Cytoplasm</keyword>
<dbReference type="PANTHER" id="PTHR30135">
    <property type="entry name" value="UNCHARACTERIZED PROTEIN YVCK-RELATED"/>
    <property type="match status" value="1"/>
</dbReference>
<evidence type="ECO:0008006" key="4">
    <source>
        <dbReference type="Google" id="ProtNLM"/>
    </source>
</evidence>
<evidence type="ECO:0000313" key="3">
    <source>
        <dbReference type="Proteomes" id="UP000228528"/>
    </source>
</evidence>
<protein>
    <recommendedName>
        <fullName evidence="4">Gluconeogenesis factor</fullName>
    </recommendedName>
</protein>
<dbReference type="Pfam" id="PF01933">
    <property type="entry name" value="CofD"/>
    <property type="match status" value="1"/>
</dbReference>
<sequence>MAKKNVVVIGGGNTPTVINALKNRDDINLSAVISMSDSGGSSGILRKEFNTLPPGDILRATLAMSSYDYDLLKDIFYRPRFVQEGKLEKHNLGNLFIILAAQYSGSLKESLMALHQALNTKGTAYPVTYEPSDICVELDNGEIVIGEHEMDRPQKRDHRIVRAWLQPTPMINPDAQKAIEQAQYIIFSPGSLYGSIIAALTVEGMTKGALRNSNAIFMSIPGNTYERDGEVGPTTLSEYIQELEQYLPRKVDYIIYNSHQLTEKEQQYYHKKGWQLRHMDTEHISDRTVIGKDFEKNGGGLSAEKLQNILKEIIGDV</sequence>
<dbReference type="PANTHER" id="PTHR30135:SF3">
    <property type="entry name" value="GLUCONEOGENESIS FACTOR-RELATED"/>
    <property type="match status" value="1"/>
</dbReference>
<comment type="caution">
    <text evidence="2">The sequence shown here is derived from an EMBL/GenBank/DDBJ whole genome shotgun (WGS) entry which is preliminary data.</text>
</comment>
<dbReference type="GO" id="GO:0043743">
    <property type="term" value="F:LPPG:FO 2-phospho-L-lactate transferase activity"/>
    <property type="evidence" value="ECO:0007669"/>
    <property type="project" value="InterPro"/>
</dbReference>
<dbReference type="EMBL" id="PFBW01000199">
    <property type="protein sequence ID" value="PIR77017.1"/>
    <property type="molecule type" value="Genomic_DNA"/>
</dbReference>
<evidence type="ECO:0000313" key="2">
    <source>
        <dbReference type="EMBL" id="PIR77017.1"/>
    </source>
</evidence>
<accession>A0A2M6NZY8</accession>
<dbReference type="AlphaFoldDB" id="A0A2M6NZY8"/>
<dbReference type="InterPro" id="IPR010119">
    <property type="entry name" value="Gluconeogen_factor"/>
</dbReference>
<dbReference type="SUPFAM" id="SSF142338">
    <property type="entry name" value="CofD-like"/>
    <property type="match status" value="1"/>
</dbReference>